<dbReference type="Proteomes" id="UP000054270">
    <property type="component" value="Unassembled WGS sequence"/>
</dbReference>
<reference evidence="2" key="1">
    <citation type="submission" date="2014-04" db="EMBL/GenBank/DDBJ databases">
        <title>Evolutionary Origins and Diversification of the Mycorrhizal Mutualists.</title>
        <authorList>
            <consortium name="DOE Joint Genome Institute"/>
            <consortium name="Mycorrhizal Genomics Consortium"/>
            <person name="Kohler A."/>
            <person name="Kuo A."/>
            <person name="Nagy L.G."/>
            <person name="Floudas D."/>
            <person name="Copeland A."/>
            <person name="Barry K.W."/>
            <person name="Cichocki N."/>
            <person name="Veneault-Fourrey C."/>
            <person name="LaButti K."/>
            <person name="Lindquist E.A."/>
            <person name="Lipzen A."/>
            <person name="Lundell T."/>
            <person name="Morin E."/>
            <person name="Murat C."/>
            <person name="Riley R."/>
            <person name="Ohm R."/>
            <person name="Sun H."/>
            <person name="Tunlid A."/>
            <person name="Henrissat B."/>
            <person name="Grigoriev I.V."/>
            <person name="Hibbett D.S."/>
            <person name="Martin F."/>
        </authorList>
    </citation>
    <scope>NUCLEOTIDE SEQUENCE [LARGE SCALE GENOMIC DNA]</scope>
    <source>
        <strain evidence="2">FD-334 SS-4</strain>
    </source>
</reference>
<proteinExistence type="predicted"/>
<evidence type="ECO:0008006" key="3">
    <source>
        <dbReference type="Google" id="ProtNLM"/>
    </source>
</evidence>
<dbReference type="OrthoDB" id="2831072at2759"/>
<name>A0A0D2PA65_HYPSF</name>
<evidence type="ECO:0000313" key="2">
    <source>
        <dbReference type="Proteomes" id="UP000054270"/>
    </source>
</evidence>
<protein>
    <recommendedName>
        <fullName evidence="3">Thioesterase domain-containing protein</fullName>
    </recommendedName>
</protein>
<evidence type="ECO:0000313" key="1">
    <source>
        <dbReference type="EMBL" id="KJA25506.1"/>
    </source>
</evidence>
<keyword evidence="2" id="KW-1185">Reference proteome</keyword>
<dbReference type="OMA" id="TARCELW"/>
<dbReference type="AlphaFoldDB" id="A0A0D2PA65"/>
<organism evidence="1 2">
    <name type="scientific">Hypholoma sublateritium (strain FD-334 SS-4)</name>
    <dbReference type="NCBI Taxonomy" id="945553"/>
    <lineage>
        <taxon>Eukaryota</taxon>
        <taxon>Fungi</taxon>
        <taxon>Dikarya</taxon>
        <taxon>Basidiomycota</taxon>
        <taxon>Agaricomycotina</taxon>
        <taxon>Agaricomycetes</taxon>
        <taxon>Agaricomycetidae</taxon>
        <taxon>Agaricales</taxon>
        <taxon>Agaricineae</taxon>
        <taxon>Strophariaceae</taxon>
        <taxon>Hypholoma</taxon>
    </lineage>
</organism>
<dbReference type="EMBL" id="KN817531">
    <property type="protein sequence ID" value="KJA25506.1"/>
    <property type="molecule type" value="Genomic_DNA"/>
</dbReference>
<dbReference type="Gene3D" id="3.10.129.10">
    <property type="entry name" value="Hotdog Thioesterase"/>
    <property type="match status" value="1"/>
</dbReference>
<gene>
    <name evidence="1" type="ORF">HYPSUDRAFT_134582</name>
</gene>
<dbReference type="STRING" id="945553.A0A0D2PA65"/>
<sequence>MPVLSTSPTLKKLYAWVGDTSYLDVSDIRGNVDTEVKQICAGILKFFVSTPEGTVYGAQVGKRLKFSEINVWGEGATCNAQTVLKITVEKDMCNTFGVLHGACAAYMIDPCSVSPLVVLGLKLGIDGTGLSQSMNIIWHHPINRGVEIRLVSNSMSIRGRIRTVRCEVGLPAHFPTL</sequence>
<dbReference type="InterPro" id="IPR029069">
    <property type="entry name" value="HotDog_dom_sf"/>
</dbReference>
<dbReference type="SUPFAM" id="SSF54637">
    <property type="entry name" value="Thioesterase/thiol ester dehydrase-isomerase"/>
    <property type="match status" value="1"/>
</dbReference>
<accession>A0A0D2PA65</accession>